<evidence type="ECO:0000313" key="4">
    <source>
        <dbReference type="EMBL" id="SDS91535.1"/>
    </source>
</evidence>
<keyword evidence="2" id="KW-0812">Transmembrane</keyword>
<evidence type="ECO:0000256" key="2">
    <source>
        <dbReference type="SAM" id="Phobius"/>
    </source>
</evidence>
<accession>A0A1H1W3A6</accession>
<dbReference type="Pfam" id="PF03703">
    <property type="entry name" value="bPH_2"/>
    <property type="match status" value="1"/>
</dbReference>
<dbReference type="STRING" id="642780.SAMN04488570_3024"/>
<dbReference type="RefSeq" id="WP_231916900.1">
    <property type="nucleotide sequence ID" value="NZ_LT629757.1"/>
</dbReference>
<evidence type="ECO:0000259" key="3">
    <source>
        <dbReference type="Pfam" id="PF03703"/>
    </source>
</evidence>
<organism evidence="4 5">
    <name type="scientific">Nocardioides scoriae</name>
    <dbReference type="NCBI Taxonomy" id="642780"/>
    <lineage>
        <taxon>Bacteria</taxon>
        <taxon>Bacillati</taxon>
        <taxon>Actinomycetota</taxon>
        <taxon>Actinomycetes</taxon>
        <taxon>Propionibacteriales</taxon>
        <taxon>Nocardioidaceae</taxon>
        <taxon>Nocardioides</taxon>
    </lineage>
</organism>
<evidence type="ECO:0000256" key="1">
    <source>
        <dbReference type="SAM" id="MobiDB-lite"/>
    </source>
</evidence>
<feature type="transmembrane region" description="Helical" evidence="2">
    <location>
        <begin position="74"/>
        <end position="95"/>
    </location>
</feature>
<dbReference type="EMBL" id="LT629757">
    <property type="protein sequence ID" value="SDS91535.1"/>
    <property type="molecule type" value="Genomic_DNA"/>
</dbReference>
<dbReference type="Proteomes" id="UP000198859">
    <property type="component" value="Chromosome I"/>
</dbReference>
<feature type="region of interest" description="Disordered" evidence="1">
    <location>
        <begin position="1"/>
        <end position="23"/>
    </location>
</feature>
<proteinExistence type="predicted"/>
<gene>
    <name evidence="4" type="ORF">SAMN04488570_3024</name>
</gene>
<name>A0A1H1W3A6_9ACTN</name>
<keyword evidence="5" id="KW-1185">Reference proteome</keyword>
<protein>
    <recommendedName>
        <fullName evidence="3">YdbS-like PH domain-containing protein</fullName>
    </recommendedName>
</protein>
<feature type="transmembrane region" description="Helical" evidence="2">
    <location>
        <begin position="45"/>
        <end position="68"/>
    </location>
</feature>
<evidence type="ECO:0000313" key="5">
    <source>
        <dbReference type="Proteomes" id="UP000198859"/>
    </source>
</evidence>
<sequence length="187" mass="20106">MSTTEPAEDPFAAPEAGRDAGSATDAAPVLRLRPPRHRVSSRAPVMWALGSLLGDLVLLAGLLVVDWFDWFDLAWWVWVLYAVGVVVGVVVSPLVRYRVHRWESTDSAVYTQSGWLSLERRIAPMAKVQTVDVEQGALARLLGLATVTVTTASAAGPVKIEGIESATADRLVAELTRRTTAEAGDAT</sequence>
<feature type="domain" description="YdbS-like PH" evidence="3">
    <location>
        <begin position="97"/>
        <end position="173"/>
    </location>
</feature>
<keyword evidence="2" id="KW-0472">Membrane</keyword>
<dbReference type="PANTHER" id="PTHR34473:SF3">
    <property type="entry name" value="TRANSMEMBRANE PROTEIN-RELATED"/>
    <property type="match status" value="1"/>
</dbReference>
<dbReference type="PANTHER" id="PTHR34473">
    <property type="entry name" value="UPF0699 TRANSMEMBRANE PROTEIN YDBS"/>
    <property type="match status" value="1"/>
</dbReference>
<reference evidence="5" key="1">
    <citation type="submission" date="2016-10" db="EMBL/GenBank/DDBJ databases">
        <authorList>
            <person name="Varghese N."/>
            <person name="Submissions S."/>
        </authorList>
    </citation>
    <scope>NUCLEOTIDE SEQUENCE [LARGE SCALE GENOMIC DNA]</scope>
    <source>
        <strain evidence="5">DSM 22127</strain>
    </source>
</reference>
<keyword evidence="2" id="KW-1133">Transmembrane helix</keyword>
<dbReference type="InterPro" id="IPR005182">
    <property type="entry name" value="YdbS-like_PH"/>
</dbReference>
<dbReference type="AlphaFoldDB" id="A0A1H1W3A6"/>